<reference evidence="3" key="2">
    <citation type="submission" date="2020-07" db="EMBL/GenBank/DDBJ databases">
        <authorList>
            <person name="Vera ALvarez R."/>
            <person name="Arias-Moreno D.M."/>
            <person name="Jimenez-Jacinto V."/>
            <person name="Jimenez-Bremont J.F."/>
            <person name="Swaminathan K."/>
            <person name="Moose S.P."/>
            <person name="Guerrero-Gonzalez M.L."/>
            <person name="Marino-Ramirez L."/>
            <person name="Landsman D."/>
            <person name="Rodriguez-Kessler M."/>
            <person name="Delgado-Sanchez P."/>
        </authorList>
    </citation>
    <scope>NUCLEOTIDE SEQUENCE</scope>
    <source>
        <tissue evidence="3">Cladode</tissue>
    </source>
</reference>
<sequence>MAFRYRPFRRVSNGLPALFSGVRCQECGRSNKVFGSSLSPLCAPEKVSAGGGGAWRSLFFSRFSTAAEISKEVSHEVDLFSFMRSAFDHAEGPSHCWLNRSKESQEVRKKDGPVLLLAEAFLEDNRGSQVDRSSMIEKVKLLQQRYPWLHVYGLQSSSSVGSAADLNRLMHVIMEKYISFPILLCSKTFPEIAGGACCFLFKDTRDRPLYHDKDVDLRNLHEALKDLEKQFDKKASDADKLKSTWAKQPEGSNEPFICSSLQNMLLYNPACISVDEDGDRLFLSDSNHHRVIVFDSSGNILAVALRMETLRQQN</sequence>
<evidence type="ECO:0000256" key="2">
    <source>
        <dbReference type="SAM" id="Coils"/>
    </source>
</evidence>
<dbReference type="EMBL" id="GISG01279235">
    <property type="protein sequence ID" value="MBA4678404.1"/>
    <property type="molecule type" value="Transcribed_RNA"/>
</dbReference>
<keyword evidence="2" id="KW-0175">Coiled coil</keyword>
<dbReference type="EMBL" id="GISG01279233">
    <property type="protein sequence ID" value="MBA4678402.1"/>
    <property type="molecule type" value="Transcribed_RNA"/>
</dbReference>
<evidence type="ECO:0000313" key="3">
    <source>
        <dbReference type="EMBL" id="MBA4678404.1"/>
    </source>
</evidence>
<proteinExistence type="predicted"/>
<evidence type="ECO:0000256" key="1">
    <source>
        <dbReference type="ARBA" id="ARBA00022737"/>
    </source>
</evidence>
<accession>A0A7C9FNA9</accession>
<feature type="coiled-coil region" evidence="2">
    <location>
        <begin position="210"/>
        <end position="244"/>
    </location>
</feature>
<dbReference type="InterPro" id="IPR011042">
    <property type="entry name" value="6-blade_b-propeller_TolB-like"/>
</dbReference>
<dbReference type="InterPro" id="IPR001258">
    <property type="entry name" value="NHL_repeat"/>
</dbReference>
<keyword evidence="1" id="KW-0677">Repeat</keyword>
<organism evidence="3">
    <name type="scientific">Opuntia streptacantha</name>
    <name type="common">Prickly pear cactus</name>
    <name type="synonym">Opuntia cardona</name>
    <dbReference type="NCBI Taxonomy" id="393608"/>
    <lineage>
        <taxon>Eukaryota</taxon>
        <taxon>Viridiplantae</taxon>
        <taxon>Streptophyta</taxon>
        <taxon>Embryophyta</taxon>
        <taxon>Tracheophyta</taxon>
        <taxon>Spermatophyta</taxon>
        <taxon>Magnoliopsida</taxon>
        <taxon>eudicotyledons</taxon>
        <taxon>Gunneridae</taxon>
        <taxon>Pentapetalae</taxon>
        <taxon>Caryophyllales</taxon>
        <taxon>Cactineae</taxon>
        <taxon>Cactaceae</taxon>
        <taxon>Opuntioideae</taxon>
        <taxon>Opuntia</taxon>
    </lineage>
</organism>
<reference evidence="3" key="1">
    <citation type="journal article" date="2013" name="J. Plant Res.">
        <title>Effect of fungi and light on seed germination of three Opuntia species from semiarid lands of central Mexico.</title>
        <authorList>
            <person name="Delgado-Sanchez P."/>
            <person name="Jimenez-Bremont J.F."/>
            <person name="Guerrero-Gonzalez Mde L."/>
            <person name="Flores J."/>
        </authorList>
    </citation>
    <scope>NUCLEOTIDE SEQUENCE</scope>
    <source>
        <tissue evidence="3">Cladode</tissue>
    </source>
</reference>
<protein>
    <recommendedName>
        <fullName evidence="4">NHL repeat-containing protein 2</fullName>
    </recommendedName>
</protein>
<dbReference type="Gene3D" id="2.120.10.30">
    <property type="entry name" value="TolB, C-terminal domain"/>
    <property type="match status" value="1"/>
</dbReference>
<name>A0A7C9FNA9_OPUST</name>
<evidence type="ECO:0008006" key="4">
    <source>
        <dbReference type="Google" id="ProtNLM"/>
    </source>
</evidence>
<dbReference type="AlphaFoldDB" id="A0A7C9FNA9"/>
<dbReference type="Pfam" id="PF01436">
    <property type="entry name" value="NHL"/>
    <property type="match status" value="1"/>
</dbReference>